<accession>A0A0C2XMX3</accession>
<keyword evidence="1" id="KW-1133">Transmembrane helix</keyword>
<evidence type="ECO:0000256" key="1">
    <source>
        <dbReference type="SAM" id="Phobius"/>
    </source>
</evidence>
<keyword evidence="1" id="KW-0812">Transmembrane</keyword>
<reference evidence="3" key="2">
    <citation type="submission" date="2015-01" db="EMBL/GenBank/DDBJ databases">
        <title>Evolutionary Origins and Diversification of the Mycorrhizal Mutualists.</title>
        <authorList>
            <consortium name="DOE Joint Genome Institute"/>
            <consortium name="Mycorrhizal Genomics Consortium"/>
            <person name="Kohler A."/>
            <person name="Kuo A."/>
            <person name="Nagy L.G."/>
            <person name="Floudas D."/>
            <person name="Copeland A."/>
            <person name="Barry K.W."/>
            <person name="Cichocki N."/>
            <person name="Veneault-Fourrey C."/>
            <person name="LaButti K."/>
            <person name="Lindquist E.A."/>
            <person name="Lipzen A."/>
            <person name="Lundell T."/>
            <person name="Morin E."/>
            <person name="Murat C."/>
            <person name="Riley R."/>
            <person name="Ohm R."/>
            <person name="Sun H."/>
            <person name="Tunlid A."/>
            <person name="Henrissat B."/>
            <person name="Grigoriev I.V."/>
            <person name="Hibbett D.S."/>
            <person name="Martin F."/>
        </authorList>
    </citation>
    <scope>NUCLEOTIDE SEQUENCE [LARGE SCALE GENOMIC DNA]</scope>
    <source>
        <strain evidence="3">MAFF 305830</strain>
    </source>
</reference>
<name>A0A0C2XMX3_SERVB</name>
<dbReference type="HOGENOM" id="CLU_2623544_0_0_1"/>
<keyword evidence="3" id="KW-1185">Reference proteome</keyword>
<evidence type="ECO:0000313" key="3">
    <source>
        <dbReference type="Proteomes" id="UP000054097"/>
    </source>
</evidence>
<protein>
    <submittedName>
        <fullName evidence="2">Uncharacterized protein</fullName>
    </submittedName>
</protein>
<dbReference type="EMBL" id="KN824285">
    <property type="protein sequence ID" value="KIM30312.1"/>
    <property type="molecule type" value="Genomic_DNA"/>
</dbReference>
<gene>
    <name evidence="2" type="ORF">M408DRAFT_328333</name>
</gene>
<proteinExistence type="predicted"/>
<dbReference type="Proteomes" id="UP000054097">
    <property type="component" value="Unassembled WGS sequence"/>
</dbReference>
<sequence>MDKYDIGLTQGKRVGSDNPTLSFLRVFLPCLIWGMHVSDMALYSLVANRLPTNWTDFFSSLYANMLVQSCFRRESLRT</sequence>
<feature type="transmembrane region" description="Helical" evidence="1">
    <location>
        <begin position="26"/>
        <end position="46"/>
    </location>
</feature>
<evidence type="ECO:0000313" key="2">
    <source>
        <dbReference type="EMBL" id="KIM30312.1"/>
    </source>
</evidence>
<reference evidence="2 3" key="1">
    <citation type="submission" date="2014-04" db="EMBL/GenBank/DDBJ databases">
        <authorList>
            <consortium name="DOE Joint Genome Institute"/>
            <person name="Kuo A."/>
            <person name="Zuccaro A."/>
            <person name="Kohler A."/>
            <person name="Nagy L.G."/>
            <person name="Floudas D."/>
            <person name="Copeland A."/>
            <person name="Barry K.W."/>
            <person name="Cichocki N."/>
            <person name="Veneault-Fourrey C."/>
            <person name="LaButti K."/>
            <person name="Lindquist E.A."/>
            <person name="Lipzen A."/>
            <person name="Lundell T."/>
            <person name="Morin E."/>
            <person name="Murat C."/>
            <person name="Sun H."/>
            <person name="Tunlid A."/>
            <person name="Henrissat B."/>
            <person name="Grigoriev I.V."/>
            <person name="Hibbett D.S."/>
            <person name="Martin F."/>
            <person name="Nordberg H.P."/>
            <person name="Cantor M.N."/>
            <person name="Hua S.X."/>
        </authorList>
    </citation>
    <scope>NUCLEOTIDE SEQUENCE [LARGE SCALE GENOMIC DNA]</scope>
    <source>
        <strain evidence="2 3">MAFF 305830</strain>
    </source>
</reference>
<organism evidence="2 3">
    <name type="scientific">Serendipita vermifera MAFF 305830</name>
    <dbReference type="NCBI Taxonomy" id="933852"/>
    <lineage>
        <taxon>Eukaryota</taxon>
        <taxon>Fungi</taxon>
        <taxon>Dikarya</taxon>
        <taxon>Basidiomycota</taxon>
        <taxon>Agaricomycotina</taxon>
        <taxon>Agaricomycetes</taxon>
        <taxon>Sebacinales</taxon>
        <taxon>Serendipitaceae</taxon>
        <taxon>Serendipita</taxon>
    </lineage>
</organism>
<keyword evidence="1" id="KW-0472">Membrane</keyword>
<dbReference type="AlphaFoldDB" id="A0A0C2XMX3"/>